<dbReference type="AlphaFoldDB" id="A0A5F8A7P0"/>
<dbReference type="InterPro" id="IPR016181">
    <property type="entry name" value="Acyl_CoA_acyltransferase"/>
</dbReference>
<dbReference type="GO" id="GO:0047961">
    <property type="term" value="F:glycine N-acyltransferase activity"/>
    <property type="evidence" value="ECO:0007669"/>
    <property type="project" value="InterPro"/>
</dbReference>
<evidence type="ECO:0000259" key="5">
    <source>
        <dbReference type="Pfam" id="PF06021"/>
    </source>
</evidence>
<reference evidence="7" key="2">
    <citation type="submission" date="2019-01" db="EMBL/GenBank/DDBJ databases">
        <authorList>
            <person name="Graves T."/>
            <person name="Eichler E.E."/>
            <person name="Wilson R.K."/>
        </authorList>
    </citation>
    <scope>NUCLEOTIDE SEQUENCE [LARGE SCALE GENOMIC DNA]</scope>
    <source>
        <strain evidence="7">17573</strain>
    </source>
</reference>
<dbReference type="GO" id="GO:0005739">
    <property type="term" value="C:mitochondrion"/>
    <property type="evidence" value="ECO:0007669"/>
    <property type="project" value="InterPro"/>
</dbReference>
<comment type="similarity">
    <text evidence="1 4">Belongs to the glycine N-acyltransferase family.</text>
</comment>
<feature type="domain" description="Glycine N-acyltransferase C-terminal" evidence="6">
    <location>
        <begin position="250"/>
        <end position="338"/>
    </location>
</feature>
<proteinExistence type="inferred from homology"/>
<evidence type="ECO:0000313" key="7">
    <source>
        <dbReference type="Ensembl" id="ENSMMUP00000073959.1"/>
    </source>
</evidence>
<dbReference type="Pfam" id="PF08444">
    <property type="entry name" value="Gly_acyl_tr_C"/>
    <property type="match status" value="1"/>
</dbReference>
<dbReference type="ExpressionAtlas" id="A0A5F8A7P0">
    <property type="expression patterns" value="baseline"/>
</dbReference>
<dbReference type="Bgee" id="ENSMMUG00000001083">
    <property type="expression patterns" value="Expressed in adult mammalian kidney and 20 other cell types or tissues"/>
</dbReference>
<reference evidence="7" key="4">
    <citation type="submission" date="2025-09" db="UniProtKB">
        <authorList>
            <consortium name="Ensembl"/>
        </authorList>
    </citation>
    <scope>IDENTIFICATION</scope>
    <source>
        <strain evidence="7">17573</strain>
    </source>
</reference>
<dbReference type="Gene3D" id="3.40.630.30">
    <property type="match status" value="1"/>
</dbReference>
<dbReference type="InParanoid" id="A0A5F8A7P0"/>
<evidence type="ECO:0000256" key="1">
    <source>
        <dbReference type="ARBA" id="ARBA00009110"/>
    </source>
</evidence>
<dbReference type="SMR" id="A0A5F8A7P0"/>
<dbReference type="Ensembl" id="ENSMMUT00000103697.1">
    <property type="protein sequence ID" value="ENSMMUP00000073959.1"/>
    <property type="gene ID" value="ENSMMUG00000001083.3"/>
</dbReference>
<keyword evidence="2 4" id="KW-0808">Transferase</keyword>
<dbReference type="EC" id="2.3.1.-" evidence="4"/>
<dbReference type="InterPro" id="IPR015938">
    <property type="entry name" value="Glycine_N-acyltransferase_N"/>
</dbReference>
<reference evidence="8" key="1">
    <citation type="journal article" date="2007" name="Science">
        <title>Evolutionary and biomedical insights from the rhesus macaque genome.</title>
        <authorList>
            <person name="Gibbs R.A."/>
            <person name="Rogers J."/>
            <person name="Katze M.G."/>
            <person name="Bumgarner R."/>
            <person name="Weinstock G.M."/>
            <person name="Mardis E.R."/>
            <person name="Remington K.A."/>
            <person name="Strausberg R.L."/>
            <person name="Venter J.C."/>
            <person name="Wilson R.K."/>
            <person name="Batzer M.A."/>
            <person name="Bustamante C.D."/>
            <person name="Eichler E.E."/>
            <person name="Hahn M.W."/>
            <person name="Hardison R.C."/>
            <person name="Makova K.D."/>
            <person name="Miller W."/>
            <person name="Milosavljevic A."/>
            <person name="Palermo R.E."/>
            <person name="Siepel A."/>
            <person name="Sikela J.M."/>
            <person name="Attaway T."/>
            <person name="Bell S."/>
            <person name="Bernard K.E."/>
            <person name="Buhay C.J."/>
            <person name="Chandrabose M.N."/>
            <person name="Dao M."/>
            <person name="Davis C."/>
            <person name="Delehaunty K.D."/>
            <person name="Ding Y."/>
            <person name="Dinh H.H."/>
            <person name="Dugan-Rocha S."/>
            <person name="Fulton L.A."/>
            <person name="Gabisi R.A."/>
            <person name="Garner T.T."/>
            <person name="Godfrey J."/>
            <person name="Hawes A.C."/>
            <person name="Hernandez J."/>
            <person name="Hines S."/>
            <person name="Holder M."/>
            <person name="Hume J."/>
            <person name="Jhangiani S.N."/>
            <person name="Joshi V."/>
            <person name="Khan Z.M."/>
            <person name="Kirkness E.F."/>
            <person name="Cree A."/>
            <person name="Fowler R.G."/>
            <person name="Lee S."/>
            <person name="Lewis L.R."/>
            <person name="Li Z."/>
            <person name="Liu Y.-S."/>
            <person name="Moore S.M."/>
            <person name="Muzny D."/>
            <person name="Nazareth L.V."/>
            <person name="Ngo D.N."/>
            <person name="Okwuonu G.O."/>
            <person name="Pai G."/>
            <person name="Parker D."/>
            <person name="Paul H.A."/>
            <person name="Pfannkoch C."/>
            <person name="Pohl C.S."/>
            <person name="Rogers Y.-H.C."/>
            <person name="Ruiz S.J."/>
            <person name="Sabo A."/>
            <person name="Santibanez J."/>
            <person name="Schneider B.W."/>
            <person name="Smith S.M."/>
            <person name="Sodergren E."/>
            <person name="Svatek A.F."/>
            <person name="Utterback T.R."/>
            <person name="Vattathil S."/>
            <person name="Warren W."/>
            <person name="White C.S."/>
            <person name="Chinwalla A.T."/>
            <person name="Feng Y."/>
            <person name="Halpern A.L."/>
            <person name="Hillier L.W."/>
            <person name="Huang X."/>
            <person name="Minx P."/>
            <person name="Nelson J.O."/>
            <person name="Pepin K.H."/>
            <person name="Qin X."/>
            <person name="Sutton G.G."/>
            <person name="Venter E."/>
            <person name="Walenz B.P."/>
            <person name="Wallis J.W."/>
            <person name="Worley K.C."/>
            <person name="Yang S.-P."/>
            <person name="Jones S.M."/>
            <person name="Marra M.A."/>
            <person name="Rocchi M."/>
            <person name="Schein J.E."/>
            <person name="Baertsch R."/>
            <person name="Clarke L."/>
            <person name="Csuros M."/>
            <person name="Glasscock J."/>
            <person name="Harris R.A."/>
            <person name="Havlak P."/>
            <person name="Jackson A.R."/>
            <person name="Jiang H."/>
            <person name="Liu Y."/>
            <person name="Messina D.N."/>
            <person name="Shen Y."/>
            <person name="Song H.X.-Z."/>
            <person name="Wylie T."/>
            <person name="Zhang L."/>
            <person name="Birney E."/>
            <person name="Han K."/>
            <person name="Konkel M.K."/>
            <person name="Lee J."/>
            <person name="Smit A.F.A."/>
            <person name="Ullmer B."/>
            <person name="Wang H."/>
            <person name="Xing J."/>
            <person name="Burhans R."/>
            <person name="Cheng Z."/>
            <person name="Karro J.E."/>
            <person name="Ma J."/>
            <person name="Raney B."/>
            <person name="She X."/>
            <person name="Cox M.J."/>
            <person name="Demuth J.P."/>
            <person name="Dumas L.J."/>
            <person name="Han S.-G."/>
            <person name="Hopkins J."/>
            <person name="Karimpour-Fard A."/>
            <person name="Kim Y.H."/>
            <person name="Pollack J.R."/>
            <person name="Vinar T."/>
            <person name="Addo-Quaye C."/>
            <person name="Degenhardt J."/>
            <person name="Denby A."/>
            <person name="Hubisz M.J."/>
            <person name="Indap A."/>
            <person name="Kosiol C."/>
            <person name="Lahn B.T."/>
            <person name="Lawson H.A."/>
            <person name="Marklein A."/>
            <person name="Nielsen R."/>
            <person name="Vallender E.J."/>
            <person name="Clark A.G."/>
            <person name="Ferguson B."/>
            <person name="Hernandez R.D."/>
            <person name="Hirani K."/>
            <person name="Kehrer-Sawatzki H."/>
            <person name="Kolb J."/>
            <person name="Patil S."/>
            <person name="Pu L.-L."/>
            <person name="Ren Y."/>
            <person name="Smith D.G."/>
            <person name="Wheeler D.A."/>
            <person name="Schenck I."/>
            <person name="Ball E.V."/>
            <person name="Chen R."/>
            <person name="Cooper D.N."/>
            <person name="Giardine B."/>
            <person name="Hsu F."/>
            <person name="Kent W.J."/>
            <person name="Lesk A."/>
            <person name="Nelson D.L."/>
            <person name="O'brien W.E."/>
            <person name="Pruefer K."/>
            <person name="Stenson P.D."/>
            <person name="Wallace J.C."/>
            <person name="Ke H."/>
            <person name="Liu X.-M."/>
            <person name="Wang P."/>
            <person name="Xiang A.P."/>
            <person name="Yang F."/>
            <person name="Barber G.P."/>
            <person name="Haussler D."/>
            <person name="Karolchik D."/>
            <person name="Kern A.D."/>
            <person name="Kuhn R.M."/>
            <person name="Smith K.E."/>
            <person name="Zwieg A.S."/>
        </authorList>
    </citation>
    <scope>NUCLEOTIDE SEQUENCE [LARGE SCALE GENOMIC DNA]</scope>
    <source>
        <strain evidence="8">17573</strain>
    </source>
</reference>
<keyword evidence="8" id="KW-1185">Reference proteome</keyword>
<dbReference type="PaxDb" id="9544-ENSMMUP00000001443"/>
<dbReference type="SUPFAM" id="SSF55729">
    <property type="entry name" value="Acyl-CoA N-acyltransferases (Nat)"/>
    <property type="match status" value="1"/>
</dbReference>
<accession>A0A5F8A7P0</accession>
<feature type="domain" description="Glycine N-acyltransferase N-terminal" evidence="5">
    <location>
        <begin position="43"/>
        <end position="248"/>
    </location>
</feature>
<dbReference type="InterPro" id="IPR013652">
    <property type="entry name" value="Glycine_N-acyltransferase_C"/>
</dbReference>
<dbReference type="VEuPathDB" id="HostDB:ENSMMUG00000001083"/>
<dbReference type="Proteomes" id="UP000006718">
    <property type="component" value="Chromosome 14"/>
</dbReference>
<dbReference type="PANTHER" id="PTHR15298:SF7">
    <property type="entry name" value="GLYCINE N-ACYLTRANSFERASE-LIKE PROTEIN 1"/>
    <property type="match status" value="1"/>
</dbReference>
<evidence type="ECO:0000256" key="2">
    <source>
        <dbReference type="ARBA" id="ARBA00022679"/>
    </source>
</evidence>
<dbReference type="FunCoup" id="A0A5F8A7P0">
    <property type="interactions" value="6"/>
</dbReference>
<dbReference type="GeneTree" id="ENSGT00950000183133"/>
<dbReference type="InterPro" id="IPR010313">
    <property type="entry name" value="Glycine_N-acyltransferase"/>
</dbReference>
<reference evidence="7" key="3">
    <citation type="submission" date="2025-08" db="UniProtKB">
        <authorList>
            <consortium name="Ensembl"/>
        </authorList>
    </citation>
    <scope>IDENTIFICATION</scope>
    <source>
        <strain evidence="7">17573</strain>
    </source>
</reference>
<name>A0A5F8A7P0_MACMU</name>
<dbReference type="PANTHER" id="PTHR15298">
    <property type="entry name" value="L-COA N-ACYLTRANSFERASE-RELATED"/>
    <property type="match status" value="1"/>
</dbReference>
<dbReference type="Pfam" id="PF06021">
    <property type="entry name" value="Gly_acyl_tr_N"/>
    <property type="match status" value="1"/>
</dbReference>
<protein>
    <recommendedName>
        <fullName evidence="4">Glycine N-acyltransferase-like protein</fullName>
        <ecNumber evidence="4">2.3.1.-</ecNumber>
    </recommendedName>
</protein>
<evidence type="ECO:0000256" key="4">
    <source>
        <dbReference type="RuleBase" id="RU368002"/>
    </source>
</evidence>
<sequence>MLLEWRCIKCILNSFGFLTCSGHFLSFQSFFLKVSRSEASHRMILLNNSHKLLALYKSLARSIPESLKVYGSVYHINHGNPFNMEVLVDSWPEYQMVIIRPQKQEMTDDMDSYTNVYHMFSKEPQKSQEVLKNCEIINWKQRFQIQGLQESLGEGIRAAAFSKSVKVEHSTAVLLVTEDILKLNASNESKFRSCAETGHPDDDFESETPNFKYAQLAVSYSGLVNDNWKRGGNERSLRFIKRCIQDLPAACMLGPEGVPVSWVTMDPSCEVGMAYSMEKYRRTGNMARVMVRYMKYLHQKNIPFYLSVREENERSRRFVQQLGFFEASCEWHQWICYPQNLVPF</sequence>
<organism evidence="7 8">
    <name type="scientific">Macaca mulatta</name>
    <name type="common">Rhesus macaque</name>
    <dbReference type="NCBI Taxonomy" id="9544"/>
    <lineage>
        <taxon>Eukaryota</taxon>
        <taxon>Metazoa</taxon>
        <taxon>Chordata</taxon>
        <taxon>Craniata</taxon>
        <taxon>Vertebrata</taxon>
        <taxon>Euteleostomi</taxon>
        <taxon>Mammalia</taxon>
        <taxon>Eutheria</taxon>
        <taxon>Euarchontoglires</taxon>
        <taxon>Primates</taxon>
        <taxon>Haplorrhini</taxon>
        <taxon>Catarrhini</taxon>
        <taxon>Cercopithecidae</taxon>
        <taxon>Cercopithecinae</taxon>
        <taxon>Macaca</taxon>
    </lineage>
</organism>
<evidence type="ECO:0000259" key="6">
    <source>
        <dbReference type="Pfam" id="PF08444"/>
    </source>
</evidence>
<gene>
    <name evidence="7" type="primary">LOC701547</name>
</gene>
<keyword evidence="3 4" id="KW-0012">Acyltransferase</keyword>
<evidence type="ECO:0000256" key="3">
    <source>
        <dbReference type="ARBA" id="ARBA00023315"/>
    </source>
</evidence>
<evidence type="ECO:0000313" key="8">
    <source>
        <dbReference type="Proteomes" id="UP000006718"/>
    </source>
</evidence>